<keyword evidence="3" id="KW-0540">Nuclease</keyword>
<gene>
    <name evidence="3" type="ORF">HT578_06320</name>
</gene>
<evidence type="ECO:0000259" key="2">
    <source>
        <dbReference type="Pfam" id="PF03372"/>
    </source>
</evidence>
<evidence type="ECO:0000256" key="1">
    <source>
        <dbReference type="SAM" id="Phobius"/>
    </source>
</evidence>
<proteinExistence type="predicted"/>
<dbReference type="SUPFAM" id="SSF56219">
    <property type="entry name" value="DNase I-like"/>
    <property type="match status" value="1"/>
</dbReference>
<dbReference type="GO" id="GO:0004519">
    <property type="term" value="F:endonuclease activity"/>
    <property type="evidence" value="ECO:0007669"/>
    <property type="project" value="UniProtKB-KW"/>
</dbReference>
<dbReference type="InterPro" id="IPR005135">
    <property type="entry name" value="Endo/exonuclease/phosphatase"/>
</dbReference>
<feature type="transmembrane region" description="Helical" evidence="1">
    <location>
        <begin position="31"/>
        <end position="57"/>
    </location>
</feature>
<keyword evidence="1" id="KW-1133">Transmembrane helix</keyword>
<dbReference type="Proteomes" id="UP000677126">
    <property type="component" value="Chromosome"/>
</dbReference>
<name>A0ABX8E2J2_9SPHN</name>
<feature type="transmembrane region" description="Helical" evidence="1">
    <location>
        <begin position="7"/>
        <end position="25"/>
    </location>
</feature>
<keyword evidence="1" id="KW-0812">Transmembrane</keyword>
<feature type="transmembrane region" description="Helical" evidence="1">
    <location>
        <begin position="69"/>
        <end position="88"/>
    </location>
</feature>
<evidence type="ECO:0000313" key="3">
    <source>
        <dbReference type="EMBL" id="QVM83356.1"/>
    </source>
</evidence>
<dbReference type="Pfam" id="PF03372">
    <property type="entry name" value="Exo_endo_phos"/>
    <property type="match status" value="1"/>
</dbReference>
<keyword evidence="4" id="KW-1185">Reference proteome</keyword>
<evidence type="ECO:0000313" key="4">
    <source>
        <dbReference type="Proteomes" id="UP000677126"/>
    </source>
</evidence>
<sequence>MRLRIWLVRLAVLGLAIAGLVLLLPKLAGHWPYLGLAALIHVPAMWLGLASTLGLLARRVRRAQLSPSRFGLTGVGLVGIALILIVALQPATRVPALCPPNAPRLTLAWLNALHVRRPDLIRRWLQRARPDVIGLAEMRSGAAGLDAYLARNYPFVQNCQRKGECSTRLYTHIPPTGKLGLARGDAEQRRTLSGAGLVFPASPGTRAWSIAAVHLSRPTSPEAQARELREFDARMGADADTLILGDFNLSPRLPVLRDFVARNGLAIARADQPTWPLELGKRRLEGLWQIDHLLTGRHWHVESFKTSPWLGSDHRGFIARVCRVN</sequence>
<feature type="domain" description="Endonuclease/exonuclease/phosphatase" evidence="2">
    <location>
        <begin position="111"/>
        <end position="314"/>
    </location>
</feature>
<keyword evidence="1" id="KW-0472">Membrane</keyword>
<dbReference type="InterPro" id="IPR036691">
    <property type="entry name" value="Endo/exonu/phosph_ase_sf"/>
</dbReference>
<reference evidence="3 4" key="1">
    <citation type="journal article" date="2021" name="Int. J. Syst. Evol. Microbiol.">
        <title>Novosphingobium decolorationis sp. nov., an aniline blue-decolourizing bacterium isolated from East Pacific sediment.</title>
        <authorList>
            <person name="Chen X."/>
            <person name="Dong B."/>
            <person name="Chen T."/>
            <person name="Ren N."/>
            <person name="Wang J."/>
            <person name="Xu Y."/>
            <person name="Yang J."/>
            <person name="Zhu S."/>
            <person name="Chen J."/>
        </authorList>
    </citation>
    <scope>NUCLEOTIDE SEQUENCE [LARGE SCALE GENOMIC DNA]</scope>
    <source>
        <strain evidence="3 4">502str22</strain>
    </source>
</reference>
<dbReference type="Gene3D" id="3.60.10.10">
    <property type="entry name" value="Endonuclease/exonuclease/phosphatase"/>
    <property type="match status" value="1"/>
</dbReference>
<dbReference type="RefSeq" id="WP_213502784.1">
    <property type="nucleotide sequence ID" value="NZ_CP054856.1"/>
</dbReference>
<keyword evidence="3" id="KW-0255">Endonuclease</keyword>
<accession>A0ABX8E2J2</accession>
<dbReference type="EMBL" id="CP054856">
    <property type="protein sequence ID" value="QVM83356.1"/>
    <property type="molecule type" value="Genomic_DNA"/>
</dbReference>
<protein>
    <submittedName>
        <fullName evidence="3">Endonuclease/exonuclease/phosphatase family protein</fullName>
    </submittedName>
</protein>
<keyword evidence="3" id="KW-0378">Hydrolase</keyword>
<organism evidence="3 4">
    <name type="scientific">Novosphingobium decolorationis</name>
    <dbReference type="NCBI Taxonomy" id="2698673"/>
    <lineage>
        <taxon>Bacteria</taxon>
        <taxon>Pseudomonadati</taxon>
        <taxon>Pseudomonadota</taxon>
        <taxon>Alphaproteobacteria</taxon>
        <taxon>Sphingomonadales</taxon>
        <taxon>Sphingomonadaceae</taxon>
        <taxon>Novosphingobium</taxon>
    </lineage>
</organism>